<dbReference type="Pfam" id="PF12733">
    <property type="entry name" value="Cadherin-like"/>
    <property type="match status" value="2"/>
</dbReference>
<dbReference type="CDD" id="cd11304">
    <property type="entry name" value="Cadherin_repeat"/>
    <property type="match status" value="1"/>
</dbReference>
<proteinExistence type="predicted"/>
<dbReference type="InterPro" id="IPR051709">
    <property type="entry name" value="Ub-ligase/GTPase-reg"/>
</dbReference>
<dbReference type="PROSITE" id="PS00626">
    <property type="entry name" value="RCC1_2"/>
    <property type="match status" value="5"/>
</dbReference>
<evidence type="ECO:0000313" key="3">
    <source>
        <dbReference type="Proteomes" id="UP000217696"/>
    </source>
</evidence>
<dbReference type="PANTHER" id="PTHR45622">
    <property type="entry name" value="UBIQUITIN-PROTEIN LIGASE E3A-RELATED"/>
    <property type="match status" value="1"/>
</dbReference>
<dbReference type="OrthoDB" id="27389at2"/>
<dbReference type="InterPro" id="IPR000408">
    <property type="entry name" value="Reg_chr_condens"/>
</dbReference>
<dbReference type="InterPro" id="IPR009091">
    <property type="entry name" value="RCC1/BLIP-II"/>
</dbReference>
<sequence length="1319" mass="135929">MKKKTLFQHAAVCLLFTIMLFGGLLPVTYASTLTVSSAKGKISGGSGHSLALKPDETVVAWGDNSFGQLNIPGLTGVRSIAAGYNHSLALKSDGKVVAWGFNNLGQLNIPAGLTGVVDITAGGYHSLALKSDGTVAAWGYNSSGQCTVPTGLTGVVAISGGDSHSLALKSDGTVVAWGDNSSGQCTVPAGLTGVVAIAAGGYHSLALKSDGTVVAWGYNSSGQCSIPTGLTGVVAIAAGSQHSLALKSDGTVVVWGDNSSGQCNIPAGLTSGVVGIDAGQLHSLAVKSDGTVVSWGYNSKGQATVPVGLNLLPPNIAPVSYDATLATSQNTPKSNTLSATDADGDALTYSIVSQGNKGTVSITNSSTGAYTYTPNANATGMDTFTFKTNDGTVDSNISTVTVNILSNNADLSSLTLSQGTLSPAFASGTTTYTASVGNKISSIDVTSTLADSAATIVVNGTPVTSGSAKTVPLNVGSNTITILVTAQDGSTKTYTVTVTRAAQTDAEAVAETKEALNVGYTGGDSASGVTQNVTLVTTGANGTTISWSSDTPDVLATDGTVTRPAYLTGDRTITLTATITKGGATDIKTFTVTVKALSQTDVEAVTEAKAALDVGYTVGESAGSVTQNVTLPMTGLNNTAVSWSSDKPGVIAANGTVTRPEFTSGDSIVILTATVTKNSATDTKSFSQTVKAKGYVMTDADAVAGAKTALDIGYAQGDSASGVTQNVILPSTGVNGTVISWSSSNPAILASDGTVQRPEYSTGDATVTVTATITKNGVTDTKTFGVKVIKRAPQQNADISSLVSSQGSVTLSANTYNYAVNVGNSVSSMTITPTLADSLATVTVNNALVTSGQPSQAIALQVGQNLVTITVTAQDGVTVKTYKITVTRAPSSSSGGGGGSSSSSASSNIRTMSLLNSKGIPEANVEIIRTTTADGKTSDSVTLTATKAVEAVTKADENNKTVIIPMNDAKGKEADQVALTVQKEALSVLTSRDASIQVMAEKASIELPKETVASLNKQDIQMMIEPVTKESDVKQTRTLLHAQAEDGTIVGTPLHIETNFSGRTKITLPFTGMNLPADPKEQEAFLRSLNVFIEHSDGEKKVDKGEIQYDKNNKPVGISIWVDKFSTFTMVEVPESKKETKLGPAALTDIQGHWAEQGIQKLVQAGSISGYPDGTFKPDQTITRAEFVSIVVKAFGLQPKDHTKADFQDTKTHWAKTAIDTAYANNIINGYNATTFGADDTITREQMAVILTNSKKSKAAEKHVNFIDDLSISTWAQEAVKQAVAQDIIKGYPNHTFKPKQAATRAEAVTMIINALHVK</sequence>
<organism evidence="2 3">
    <name type="scientific">Aneurinibacillus soli</name>
    <dbReference type="NCBI Taxonomy" id="1500254"/>
    <lineage>
        <taxon>Bacteria</taxon>
        <taxon>Bacillati</taxon>
        <taxon>Bacillota</taxon>
        <taxon>Bacilli</taxon>
        <taxon>Bacillales</taxon>
        <taxon>Paenibacillaceae</taxon>
        <taxon>Aneurinibacillus group</taxon>
        <taxon>Aneurinibacillus</taxon>
    </lineage>
</organism>
<reference evidence="2 3" key="1">
    <citation type="submission" date="2015-12" db="EMBL/GenBank/DDBJ databases">
        <title>Genome sequence of Aneurinibacillus soli.</title>
        <authorList>
            <person name="Lee J.S."/>
            <person name="Lee K.C."/>
            <person name="Kim K.K."/>
            <person name="Lee B.W."/>
        </authorList>
    </citation>
    <scope>NUCLEOTIDE SEQUENCE [LARGE SCALE GENOMIC DNA]</scope>
    <source>
        <strain evidence="2 3">CB4</strain>
    </source>
</reference>
<dbReference type="SUPFAM" id="SSF50985">
    <property type="entry name" value="RCC1/BLIP-II"/>
    <property type="match status" value="2"/>
</dbReference>
<dbReference type="PROSITE" id="PS51272">
    <property type="entry name" value="SLH"/>
    <property type="match status" value="3"/>
</dbReference>
<dbReference type="EMBL" id="AP017312">
    <property type="protein sequence ID" value="BAU27769.1"/>
    <property type="molecule type" value="Genomic_DNA"/>
</dbReference>
<name>A0A0U4WGF4_9BACL</name>
<dbReference type="PANTHER" id="PTHR45622:SF70">
    <property type="entry name" value="SECRETION-REGULATING GUANINE NUCLEOTIDE EXCHANGE FACTOR"/>
    <property type="match status" value="1"/>
</dbReference>
<dbReference type="PROSITE" id="PS50012">
    <property type="entry name" value="RCC1_3"/>
    <property type="match status" value="6"/>
</dbReference>
<protein>
    <submittedName>
        <fullName evidence="2">Cellulosome-anchoring protein</fullName>
    </submittedName>
</protein>
<dbReference type="KEGG" id="asoc:CB4_01943"/>
<dbReference type="Pfam" id="PF13540">
    <property type="entry name" value="RCC1_2"/>
    <property type="match status" value="7"/>
</dbReference>
<dbReference type="InterPro" id="IPR046780">
    <property type="entry name" value="aBig_2"/>
</dbReference>
<dbReference type="Pfam" id="PF20578">
    <property type="entry name" value="aBig_2"/>
    <property type="match status" value="3"/>
</dbReference>
<dbReference type="Proteomes" id="UP000217696">
    <property type="component" value="Chromosome"/>
</dbReference>
<dbReference type="Gene3D" id="2.130.10.30">
    <property type="entry name" value="Regulator of chromosome condensation 1/beta-lactamase-inhibitor protein II"/>
    <property type="match status" value="2"/>
</dbReference>
<dbReference type="GO" id="GO:0005737">
    <property type="term" value="C:cytoplasm"/>
    <property type="evidence" value="ECO:0007669"/>
    <property type="project" value="TreeGrafter"/>
</dbReference>
<dbReference type="Pfam" id="PF17963">
    <property type="entry name" value="Big_9"/>
    <property type="match status" value="1"/>
</dbReference>
<dbReference type="Pfam" id="PF00395">
    <property type="entry name" value="SLH"/>
    <property type="match status" value="3"/>
</dbReference>
<dbReference type="InterPro" id="IPR025883">
    <property type="entry name" value="Cadherin-like_domain"/>
</dbReference>
<accession>A0A0U4WGF4</accession>
<keyword evidence="1" id="KW-0677">Repeat</keyword>
<evidence type="ECO:0000313" key="2">
    <source>
        <dbReference type="EMBL" id="BAU27769.1"/>
    </source>
</evidence>
<gene>
    <name evidence="2" type="primary">ancA_5</name>
    <name evidence="2" type="ORF">CB4_01943</name>
</gene>
<dbReference type="InterPro" id="IPR001119">
    <property type="entry name" value="SLH_dom"/>
</dbReference>
<dbReference type="RefSeq" id="WP_096465364.1">
    <property type="nucleotide sequence ID" value="NZ_AP017312.1"/>
</dbReference>
<keyword evidence="3" id="KW-1185">Reference proteome</keyword>
<evidence type="ECO:0000256" key="1">
    <source>
        <dbReference type="ARBA" id="ARBA00022737"/>
    </source>
</evidence>